<protein>
    <submittedName>
        <fullName evidence="2">OLC1v1012722C1</fullName>
    </submittedName>
</protein>
<name>A0AAV1DX91_OLDCO</name>
<evidence type="ECO:0000256" key="1">
    <source>
        <dbReference type="SAM" id="MobiDB-lite"/>
    </source>
</evidence>
<reference evidence="2" key="1">
    <citation type="submission" date="2023-03" db="EMBL/GenBank/DDBJ databases">
        <authorList>
            <person name="Julca I."/>
        </authorList>
    </citation>
    <scope>NUCLEOTIDE SEQUENCE</scope>
</reference>
<dbReference type="EMBL" id="OX459124">
    <property type="protein sequence ID" value="CAI9112294.1"/>
    <property type="molecule type" value="Genomic_DNA"/>
</dbReference>
<feature type="compositionally biased region" description="Basic and acidic residues" evidence="1">
    <location>
        <begin position="1"/>
        <end position="18"/>
    </location>
</feature>
<sequence length="105" mass="11368">MDCKRPEIISDEQKDGQQRPKLSISVECDTSKIIRKQNSSVGKSRTSSVGEAWPSSVDVSIENHDHSGFVSVEAAGVYPKSSFVSEKTSGEASAKSKAKTQERGH</sequence>
<accession>A0AAV1DX91</accession>
<feature type="region of interest" description="Disordered" evidence="1">
    <location>
        <begin position="82"/>
        <end position="105"/>
    </location>
</feature>
<feature type="compositionally biased region" description="Polar residues" evidence="1">
    <location>
        <begin position="82"/>
        <end position="91"/>
    </location>
</feature>
<keyword evidence="3" id="KW-1185">Reference proteome</keyword>
<proteinExistence type="predicted"/>
<evidence type="ECO:0000313" key="2">
    <source>
        <dbReference type="EMBL" id="CAI9112294.1"/>
    </source>
</evidence>
<dbReference type="Proteomes" id="UP001161247">
    <property type="component" value="Chromosome 7"/>
</dbReference>
<evidence type="ECO:0000313" key="3">
    <source>
        <dbReference type="Proteomes" id="UP001161247"/>
    </source>
</evidence>
<gene>
    <name evidence="2" type="ORF">OLC1_LOCUS19517</name>
</gene>
<organism evidence="2 3">
    <name type="scientific">Oldenlandia corymbosa var. corymbosa</name>
    <dbReference type="NCBI Taxonomy" id="529605"/>
    <lineage>
        <taxon>Eukaryota</taxon>
        <taxon>Viridiplantae</taxon>
        <taxon>Streptophyta</taxon>
        <taxon>Embryophyta</taxon>
        <taxon>Tracheophyta</taxon>
        <taxon>Spermatophyta</taxon>
        <taxon>Magnoliopsida</taxon>
        <taxon>eudicotyledons</taxon>
        <taxon>Gunneridae</taxon>
        <taxon>Pentapetalae</taxon>
        <taxon>asterids</taxon>
        <taxon>lamiids</taxon>
        <taxon>Gentianales</taxon>
        <taxon>Rubiaceae</taxon>
        <taxon>Rubioideae</taxon>
        <taxon>Spermacoceae</taxon>
        <taxon>Hedyotis-Oldenlandia complex</taxon>
        <taxon>Oldenlandia</taxon>
    </lineage>
</organism>
<feature type="region of interest" description="Disordered" evidence="1">
    <location>
        <begin position="1"/>
        <end position="23"/>
    </location>
</feature>
<dbReference type="AlphaFoldDB" id="A0AAV1DX91"/>